<dbReference type="Gene3D" id="1.20.1280.50">
    <property type="match status" value="1"/>
</dbReference>
<proteinExistence type="predicted"/>
<protein>
    <submittedName>
        <fullName evidence="1">F-box protein</fullName>
    </submittedName>
</protein>
<accession>A0AAD7LNN1</accession>
<evidence type="ECO:0000313" key="1">
    <source>
        <dbReference type="EMBL" id="KAJ7961479.1"/>
    </source>
</evidence>
<keyword evidence="2" id="KW-1185">Reference proteome</keyword>
<name>A0AAD7LNN1_QUISA</name>
<evidence type="ECO:0000313" key="2">
    <source>
        <dbReference type="Proteomes" id="UP001163823"/>
    </source>
</evidence>
<organism evidence="1 2">
    <name type="scientific">Quillaja saponaria</name>
    <name type="common">Soap bark tree</name>
    <dbReference type="NCBI Taxonomy" id="32244"/>
    <lineage>
        <taxon>Eukaryota</taxon>
        <taxon>Viridiplantae</taxon>
        <taxon>Streptophyta</taxon>
        <taxon>Embryophyta</taxon>
        <taxon>Tracheophyta</taxon>
        <taxon>Spermatophyta</taxon>
        <taxon>Magnoliopsida</taxon>
        <taxon>eudicotyledons</taxon>
        <taxon>Gunneridae</taxon>
        <taxon>Pentapetalae</taxon>
        <taxon>rosids</taxon>
        <taxon>fabids</taxon>
        <taxon>Fabales</taxon>
        <taxon>Quillajaceae</taxon>
        <taxon>Quillaja</taxon>
    </lineage>
</organism>
<dbReference type="KEGG" id="qsa:O6P43_016821"/>
<dbReference type="AlphaFoldDB" id="A0AAD7LNN1"/>
<gene>
    <name evidence="1" type="ORF">O6P43_016821</name>
</gene>
<dbReference type="EMBL" id="JARAOO010000007">
    <property type="protein sequence ID" value="KAJ7961479.1"/>
    <property type="molecule type" value="Genomic_DNA"/>
</dbReference>
<dbReference type="Proteomes" id="UP001163823">
    <property type="component" value="Chromosome 7"/>
</dbReference>
<reference evidence="1" key="1">
    <citation type="journal article" date="2023" name="Science">
        <title>Elucidation of the pathway for biosynthesis of saponin adjuvants from the soapbark tree.</title>
        <authorList>
            <person name="Reed J."/>
            <person name="Orme A."/>
            <person name="El-Demerdash A."/>
            <person name="Owen C."/>
            <person name="Martin L.B.B."/>
            <person name="Misra R.C."/>
            <person name="Kikuchi S."/>
            <person name="Rejzek M."/>
            <person name="Martin A.C."/>
            <person name="Harkess A."/>
            <person name="Leebens-Mack J."/>
            <person name="Louveau T."/>
            <person name="Stephenson M.J."/>
            <person name="Osbourn A."/>
        </authorList>
    </citation>
    <scope>NUCLEOTIDE SEQUENCE</scope>
    <source>
        <strain evidence="1">S10</strain>
    </source>
</reference>
<sequence length="86" mass="9612">MGNWAELPHDLLLAIGKLLISSEDFIGSVFFGAVCTSWRSAWIEVKENSSLPKGTIHYLNLPEAKGKQCFALPEGWVLTDQDFEMI</sequence>
<comment type="caution">
    <text evidence="1">The sequence shown here is derived from an EMBL/GenBank/DDBJ whole genome shotgun (WGS) entry which is preliminary data.</text>
</comment>